<evidence type="ECO:0000313" key="2">
    <source>
        <dbReference type="Proteomes" id="UP000762676"/>
    </source>
</evidence>
<accession>A0AAV4GLW1</accession>
<dbReference type="AlphaFoldDB" id="A0AAV4GLW1"/>
<evidence type="ECO:0000313" key="1">
    <source>
        <dbReference type="EMBL" id="GFR85656.1"/>
    </source>
</evidence>
<dbReference type="Proteomes" id="UP000762676">
    <property type="component" value="Unassembled WGS sequence"/>
</dbReference>
<keyword evidence="1" id="KW-0255">Endonuclease</keyword>
<proteinExistence type="predicted"/>
<keyword evidence="1" id="KW-0540">Nuclease</keyword>
<reference evidence="1 2" key="1">
    <citation type="journal article" date="2021" name="Elife">
        <title>Chloroplast acquisition without the gene transfer in kleptoplastic sea slugs, Plakobranchus ocellatus.</title>
        <authorList>
            <person name="Maeda T."/>
            <person name="Takahashi S."/>
            <person name="Yoshida T."/>
            <person name="Shimamura S."/>
            <person name="Takaki Y."/>
            <person name="Nagai Y."/>
            <person name="Toyoda A."/>
            <person name="Suzuki Y."/>
            <person name="Arimoto A."/>
            <person name="Ishii H."/>
            <person name="Satoh N."/>
            <person name="Nishiyama T."/>
            <person name="Hasebe M."/>
            <person name="Maruyama T."/>
            <person name="Minagawa J."/>
            <person name="Obokata J."/>
            <person name="Shigenobu S."/>
        </authorList>
    </citation>
    <scope>NUCLEOTIDE SEQUENCE [LARGE SCALE GENOMIC DNA]</scope>
</reference>
<keyword evidence="1" id="KW-0378">Hydrolase</keyword>
<keyword evidence="2" id="KW-1185">Reference proteome</keyword>
<organism evidence="1 2">
    <name type="scientific">Elysia marginata</name>
    <dbReference type="NCBI Taxonomy" id="1093978"/>
    <lineage>
        <taxon>Eukaryota</taxon>
        <taxon>Metazoa</taxon>
        <taxon>Spiralia</taxon>
        <taxon>Lophotrochozoa</taxon>
        <taxon>Mollusca</taxon>
        <taxon>Gastropoda</taxon>
        <taxon>Heterobranchia</taxon>
        <taxon>Euthyneura</taxon>
        <taxon>Panpulmonata</taxon>
        <taxon>Sacoglossa</taxon>
        <taxon>Placobranchoidea</taxon>
        <taxon>Plakobranchidae</taxon>
        <taxon>Elysia</taxon>
    </lineage>
</organism>
<comment type="caution">
    <text evidence="1">The sequence shown here is derived from an EMBL/GenBank/DDBJ whole genome shotgun (WGS) entry which is preliminary data.</text>
</comment>
<dbReference type="EMBL" id="BMAT01008468">
    <property type="protein sequence ID" value="GFR85656.1"/>
    <property type="molecule type" value="Genomic_DNA"/>
</dbReference>
<dbReference type="GO" id="GO:0004519">
    <property type="term" value="F:endonuclease activity"/>
    <property type="evidence" value="ECO:0007669"/>
    <property type="project" value="UniProtKB-KW"/>
</dbReference>
<name>A0AAV4GLW1_9GAST</name>
<protein>
    <submittedName>
        <fullName evidence="1">Endonuclease-reverse transcriptase</fullName>
    </submittedName>
</protein>
<gene>
    <name evidence="1" type="ORF">ElyMa_004179600</name>
</gene>
<sequence length="155" mass="17432">MKALDEHVRTVTFIGRIIADLRFTVDIDGLASIEIKIACLMNLLDKASIMYEKKISAEMIKLKTNRDKLIRTKSQVSEKELETVNQFQYLGATISGEGSKPVVFARVAQTSAAVVRLKSISKDKNISISSRIFYIHLSFLLTCTPVKHGLWQQIC</sequence>